<gene>
    <name evidence="3" type="ORF">GHI93_01200</name>
</gene>
<keyword evidence="4" id="KW-1185">Reference proteome</keyword>
<feature type="transmembrane region" description="Helical" evidence="1">
    <location>
        <begin position="12"/>
        <end position="32"/>
    </location>
</feature>
<keyword evidence="1" id="KW-1133">Transmembrane helix</keyword>
<feature type="transmembrane region" description="Helical" evidence="1">
    <location>
        <begin position="132"/>
        <end position="153"/>
    </location>
</feature>
<feature type="transmembrane region" description="Helical" evidence="1">
    <location>
        <begin position="219"/>
        <end position="238"/>
    </location>
</feature>
<dbReference type="EMBL" id="WITJ01000002">
    <property type="protein sequence ID" value="MQW38566.1"/>
    <property type="molecule type" value="Genomic_DNA"/>
</dbReference>
<evidence type="ECO:0000256" key="1">
    <source>
        <dbReference type="SAM" id="Phobius"/>
    </source>
</evidence>
<dbReference type="Pfam" id="PF01569">
    <property type="entry name" value="PAP2"/>
    <property type="match status" value="1"/>
</dbReference>
<evidence type="ECO:0000313" key="3">
    <source>
        <dbReference type="EMBL" id="MQW38566.1"/>
    </source>
</evidence>
<dbReference type="SMART" id="SM00014">
    <property type="entry name" value="acidPPc"/>
    <property type="match status" value="1"/>
</dbReference>
<dbReference type="SUPFAM" id="SSF48317">
    <property type="entry name" value="Acid phosphatase/Vanadium-dependent haloperoxidase"/>
    <property type="match status" value="1"/>
</dbReference>
<dbReference type="PANTHER" id="PTHR14969:SF13">
    <property type="entry name" value="AT30094P"/>
    <property type="match status" value="1"/>
</dbReference>
<feature type="transmembrane region" description="Helical" evidence="1">
    <location>
        <begin position="77"/>
        <end position="94"/>
    </location>
</feature>
<dbReference type="AlphaFoldDB" id="A0A7X1Z889"/>
<keyword evidence="1" id="KW-0812">Transmembrane</keyword>
<name>A0A7X1Z889_9LACT</name>
<feature type="domain" description="Phosphatidic acid phosphatase type 2/haloperoxidase" evidence="2">
    <location>
        <begin position="168"/>
        <end position="288"/>
    </location>
</feature>
<dbReference type="Gene3D" id="1.20.144.10">
    <property type="entry name" value="Phosphatidic acid phosphatase type 2/haloperoxidase"/>
    <property type="match status" value="1"/>
</dbReference>
<reference evidence="3 4" key="1">
    <citation type="submission" date="2019-10" db="EMBL/GenBank/DDBJ databases">
        <authorList>
            <person name="Dong K."/>
        </authorList>
    </citation>
    <scope>NUCLEOTIDE SEQUENCE [LARGE SCALE GENOMIC DNA]</scope>
    <source>
        <strain evidence="3 4">DSM 28960</strain>
    </source>
</reference>
<organism evidence="3 4">
    <name type="scientific">Lactococcus hircilactis</name>
    <dbReference type="NCBI Taxonomy" id="1494462"/>
    <lineage>
        <taxon>Bacteria</taxon>
        <taxon>Bacillati</taxon>
        <taxon>Bacillota</taxon>
        <taxon>Bacilli</taxon>
        <taxon>Lactobacillales</taxon>
        <taxon>Streptococcaceae</taxon>
        <taxon>Lactococcus</taxon>
    </lineage>
</organism>
<feature type="transmembrane region" description="Helical" evidence="1">
    <location>
        <begin position="52"/>
        <end position="70"/>
    </location>
</feature>
<proteinExistence type="predicted"/>
<keyword evidence="1" id="KW-0472">Membrane</keyword>
<dbReference type="InterPro" id="IPR000326">
    <property type="entry name" value="PAP2/HPO"/>
</dbReference>
<feature type="transmembrane region" description="Helical" evidence="1">
    <location>
        <begin position="247"/>
        <end position="267"/>
    </location>
</feature>
<dbReference type="InterPro" id="IPR036938">
    <property type="entry name" value="PAP2/HPO_sf"/>
</dbReference>
<dbReference type="PANTHER" id="PTHR14969">
    <property type="entry name" value="SPHINGOSINE-1-PHOSPHATE PHOSPHOHYDROLASE"/>
    <property type="match status" value="1"/>
</dbReference>
<accession>A0A7X1Z889</accession>
<sequence length="307" mass="34969">MNSTTKKKTFYIALISCIFLLFIATFWDLQISETLINYNSWFGTIFQTFGEIPVYFIFVLSGQIALAYAFRKRNDWLFALPLFIGGFSLSLWQTKAYTNEILSYLLTISSNLEHHKAIGLANSDANVGNPSLLLTIMVWLGIYIVVTILAQTWLSRKDEKSLHHLLYVAVFATLAVWFSLQANLALKDFWGRFRPYELSASHKEFTSWLHPNGINGHKSFPSGHTMAGTLMIVFSWFASSQLIRKKLWIFGVAYGVLLGISRIIIGAHFTSDVVFSFFLTAFIIYIVNELYLVLKDKTRPIADLSNP</sequence>
<evidence type="ECO:0000259" key="2">
    <source>
        <dbReference type="SMART" id="SM00014"/>
    </source>
</evidence>
<protein>
    <submittedName>
        <fullName evidence="3">Phosphatase PAP2 family protein</fullName>
    </submittedName>
</protein>
<evidence type="ECO:0000313" key="4">
    <source>
        <dbReference type="Proteomes" id="UP000439550"/>
    </source>
</evidence>
<feature type="transmembrane region" description="Helical" evidence="1">
    <location>
        <begin position="165"/>
        <end position="186"/>
    </location>
</feature>
<dbReference type="Proteomes" id="UP000439550">
    <property type="component" value="Unassembled WGS sequence"/>
</dbReference>
<dbReference type="RefSeq" id="WP_153494846.1">
    <property type="nucleotide sequence ID" value="NZ_CBCRWP010000015.1"/>
</dbReference>
<comment type="caution">
    <text evidence="3">The sequence shown here is derived from an EMBL/GenBank/DDBJ whole genome shotgun (WGS) entry which is preliminary data.</text>
</comment>
<dbReference type="OrthoDB" id="1653251at2"/>
<feature type="transmembrane region" description="Helical" evidence="1">
    <location>
        <begin position="273"/>
        <end position="294"/>
    </location>
</feature>